<dbReference type="Gene3D" id="2.20.110.10">
    <property type="entry name" value="Histone H3 K4-specific methyltransferase SET7/9 N-terminal domain"/>
    <property type="match status" value="1"/>
</dbReference>
<reference evidence="1" key="1">
    <citation type="journal article" date="2020" name="Nature">
        <title>Giant virus diversity and host interactions through global metagenomics.</title>
        <authorList>
            <person name="Schulz F."/>
            <person name="Roux S."/>
            <person name="Paez-Espino D."/>
            <person name="Jungbluth S."/>
            <person name="Walsh D.A."/>
            <person name="Denef V.J."/>
            <person name="McMahon K.D."/>
            <person name="Konstantinidis K.T."/>
            <person name="Eloe-Fadrosh E.A."/>
            <person name="Kyrpides N.C."/>
            <person name="Woyke T."/>
        </authorList>
    </citation>
    <scope>NUCLEOTIDE SEQUENCE</scope>
    <source>
        <strain evidence="1">GVMAG-S-1102113-118</strain>
    </source>
</reference>
<sequence>MSTSQTWIEDGVEIELYTFAHGNVFKTWRVDGKYHRTDGPATCEWDSDGTKTAEWWMVHGKYHRRGGPATCEWDSDGTKIAESWMVDGKYHRTDGPSWCEWDSDGTLRVTSWSVDNKFHRTDGPAVNAWNGDGDVILEQWYMDGKACTEEEVRRTVARRSMQDKVLRASRLLSLGQQVPKLSDDILSAVGRFLD</sequence>
<dbReference type="EMBL" id="MN740841">
    <property type="protein sequence ID" value="QHU14530.1"/>
    <property type="molecule type" value="Genomic_DNA"/>
</dbReference>
<accession>A0A6C0KCQ8</accession>
<dbReference type="AlphaFoldDB" id="A0A6C0KCQ8"/>
<evidence type="ECO:0000313" key="1">
    <source>
        <dbReference type="EMBL" id="QHU14530.1"/>
    </source>
</evidence>
<name>A0A6C0KCQ8_9ZZZZ</name>
<protein>
    <submittedName>
        <fullName evidence="1">Uncharacterized protein</fullName>
    </submittedName>
</protein>
<organism evidence="1">
    <name type="scientific">viral metagenome</name>
    <dbReference type="NCBI Taxonomy" id="1070528"/>
    <lineage>
        <taxon>unclassified sequences</taxon>
        <taxon>metagenomes</taxon>
        <taxon>organismal metagenomes</taxon>
    </lineage>
</organism>
<proteinExistence type="predicted"/>